<keyword evidence="2 5" id="KW-0963">Cytoplasm</keyword>
<dbReference type="OrthoDB" id="66546at2759"/>
<dbReference type="Gene3D" id="1.20.120.1900">
    <property type="entry name" value="Gamma-tubulin complex, C-terminal domain"/>
    <property type="match status" value="1"/>
</dbReference>
<reference evidence="10 11" key="1">
    <citation type="submission" date="2015-04" db="EMBL/GenBank/DDBJ databases">
        <title>Genome sequence of Ceratocystis platani, a major pathogen of plane trees.</title>
        <authorList>
            <person name="Belbahri L."/>
        </authorList>
    </citation>
    <scope>NUCLEOTIDE SEQUENCE [LARGE SCALE GENOMIC DNA]</scope>
    <source>
        <strain evidence="10 11">CFO</strain>
    </source>
</reference>
<protein>
    <recommendedName>
        <fullName evidence="5">Spindle pole body component</fullName>
    </recommendedName>
</protein>
<dbReference type="GO" id="GO:0043015">
    <property type="term" value="F:gamma-tubulin binding"/>
    <property type="evidence" value="ECO:0007669"/>
    <property type="project" value="InterPro"/>
</dbReference>
<proteinExistence type="inferred from homology"/>
<dbReference type="GO" id="GO:0000930">
    <property type="term" value="C:gamma-tubulin complex"/>
    <property type="evidence" value="ECO:0007669"/>
    <property type="project" value="TreeGrafter"/>
</dbReference>
<dbReference type="EMBL" id="LBBL01000175">
    <property type="protein sequence ID" value="KKF94192.1"/>
    <property type="molecule type" value="Genomic_DNA"/>
</dbReference>
<dbReference type="InterPro" id="IPR040457">
    <property type="entry name" value="GCP_C"/>
</dbReference>
<dbReference type="Pfam" id="PF17681">
    <property type="entry name" value="GCP_N_terminal"/>
    <property type="match status" value="1"/>
</dbReference>
<dbReference type="Pfam" id="PF04130">
    <property type="entry name" value="GCP_C_terminal"/>
    <property type="match status" value="1"/>
</dbReference>
<evidence type="ECO:0000259" key="7">
    <source>
        <dbReference type="Pfam" id="PF04130"/>
    </source>
</evidence>
<accession>A0A0F8CU03</accession>
<dbReference type="Pfam" id="PF14609">
    <property type="entry name" value="GCP5-Mod21_N"/>
    <property type="match status" value="1"/>
</dbReference>
<dbReference type="GO" id="GO:0051225">
    <property type="term" value="P:spindle assembly"/>
    <property type="evidence" value="ECO:0007669"/>
    <property type="project" value="TreeGrafter"/>
</dbReference>
<dbReference type="PANTHER" id="PTHR19302">
    <property type="entry name" value="GAMMA TUBULIN COMPLEX PROTEIN"/>
    <property type="match status" value="1"/>
</dbReference>
<evidence type="ECO:0000256" key="1">
    <source>
        <dbReference type="ARBA" id="ARBA00010337"/>
    </source>
</evidence>
<gene>
    <name evidence="10" type="primary">TUBGCP5</name>
    <name evidence="10" type="ORF">CFO_g3470</name>
</gene>
<feature type="compositionally biased region" description="Polar residues" evidence="6">
    <location>
        <begin position="797"/>
        <end position="817"/>
    </location>
</feature>
<evidence type="ECO:0000256" key="3">
    <source>
        <dbReference type="ARBA" id="ARBA00022701"/>
    </source>
</evidence>
<keyword evidence="3 5" id="KW-0493">Microtubule</keyword>
<dbReference type="GO" id="GO:0000922">
    <property type="term" value="C:spindle pole"/>
    <property type="evidence" value="ECO:0007669"/>
    <property type="project" value="InterPro"/>
</dbReference>
<dbReference type="GO" id="GO:0051011">
    <property type="term" value="F:microtubule minus-end binding"/>
    <property type="evidence" value="ECO:0007669"/>
    <property type="project" value="TreeGrafter"/>
</dbReference>
<evidence type="ECO:0000259" key="9">
    <source>
        <dbReference type="Pfam" id="PF17681"/>
    </source>
</evidence>
<evidence type="ECO:0000256" key="6">
    <source>
        <dbReference type="SAM" id="MobiDB-lite"/>
    </source>
</evidence>
<feature type="domain" description="Gamma tubulin complex component protein N-terminal" evidence="9">
    <location>
        <begin position="233"/>
        <end position="537"/>
    </location>
</feature>
<dbReference type="GO" id="GO:0000278">
    <property type="term" value="P:mitotic cell cycle"/>
    <property type="evidence" value="ECO:0007669"/>
    <property type="project" value="TreeGrafter"/>
</dbReference>
<feature type="domain" description="Gamma-Tubulin ring complex non-core subunit mod21 N-terminal" evidence="8">
    <location>
        <begin position="67"/>
        <end position="159"/>
    </location>
</feature>
<dbReference type="InterPro" id="IPR032797">
    <property type="entry name" value="Mod21_N"/>
</dbReference>
<dbReference type="GO" id="GO:0007020">
    <property type="term" value="P:microtubule nucleation"/>
    <property type="evidence" value="ECO:0007669"/>
    <property type="project" value="InterPro"/>
</dbReference>
<evidence type="ECO:0000256" key="2">
    <source>
        <dbReference type="ARBA" id="ARBA00022490"/>
    </source>
</evidence>
<dbReference type="GO" id="GO:0005874">
    <property type="term" value="C:microtubule"/>
    <property type="evidence" value="ECO:0007669"/>
    <property type="project" value="UniProtKB-KW"/>
</dbReference>
<comment type="subcellular location">
    <subcellularLocation>
        <location evidence="5">Cytoplasm</location>
        <location evidence="5">Cytoskeleton</location>
        <location evidence="5">Microtubule organizing center</location>
    </subcellularLocation>
</comment>
<keyword evidence="11" id="KW-1185">Reference proteome</keyword>
<dbReference type="Proteomes" id="UP000034841">
    <property type="component" value="Unassembled WGS sequence"/>
</dbReference>
<dbReference type="InterPro" id="IPR007259">
    <property type="entry name" value="GCP"/>
</dbReference>
<dbReference type="PANTHER" id="PTHR19302:SF33">
    <property type="entry name" value="GAMMA-TUBULIN COMPLEX COMPONENT 5"/>
    <property type="match status" value="1"/>
</dbReference>
<dbReference type="GO" id="GO:0031122">
    <property type="term" value="P:cytoplasmic microtubule organization"/>
    <property type="evidence" value="ECO:0007669"/>
    <property type="project" value="TreeGrafter"/>
</dbReference>
<dbReference type="GO" id="GO:0051321">
    <property type="term" value="P:meiotic cell cycle"/>
    <property type="evidence" value="ECO:0007669"/>
    <property type="project" value="TreeGrafter"/>
</dbReference>
<dbReference type="AlphaFoldDB" id="A0A0F8CU03"/>
<evidence type="ECO:0000256" key="5">
    <source>
        <dbReference type="RuleBase" id="RU363050"/>
    </source>
</evidence>
<feature type="domain" description="Gamma tubulin complex component C-terminal" evidence="7">
    <location>
        <begin position="542"/>
        <end position="880"/>
    </location>
</feature>
<evidence type="ECO:0000313" key="11">
    <source>
        <dbReference type="Proteomes" id="UP000034841"/>
    </source>
</evidence>
<dbReference type="InterPro" id="IPR041470">
    <property type="entry name" value="GCP_N"/>
</dbReference>
<dbReference type="InterPro" id="IPR042241">
    <property type="entry name" value="GCP_C_sf"/>
</dbReference>
<name>A0A0F8CU03_CERFI</name>
<dbReference type="GO" id="GO:0005816">
    <property type="term" value="C:spindle pole body"/>
    <property type="evidence" value="ECO:0007669"/>
    <property type="project" value="UniProtKB-ARBA"/>
</dbReference>
<comment type="caution">
    <text evidence="10">The sequence shown here is derived from an EMBL/GenBank/DDBJ whole genome shotgun (WGS) entry which is preliminary data.</text>
</comment>
<organism evidence="10 11">
    <name type="scientific">Ceratocystis fimbriata f. sp. platani</name>
    <dbReference type="NCBI Taxonomy" id="88771"/>
    <lineage>
        <taxon>Eukaryota</taxon>
        <taxon>Fungi</taxon>
        <taxon>Dikarya</taxon>
        <taxon>Ascomycota</taxon>
        <taxon>Pezizomycotina</taxon>
        <taxon>Sordariomycetes</taxon>
        <taxon>Hypocreomycetidae</taxon>
        <taxon>Microascales</taxon>
        <taxon>Ceratocystidaceae</taxon>
        <taxon>Ceratocystis</taxon>
    </lineage>
</organism>
<keyword evidence="4 5" id="KW-0206">Cytoskeleton</keyword>
<feature type="region of interest" description="Disordered" evidence="6">
    <location>
        <begin position="797"/>
        <end position="831"/>
    </location>
</feature>
<evidence type="ECO:0000256" key="4">
    <source>
        <dbReference type="ARBA" id="ARBA00023212"/>
    </source>
</evidence>
<sequence>MAYAAELATLTDGLVEAITGFSSQAHPKRFASLQDASARKLRYHPFLRTNQFDIATQLEGLEERFRVNCRDGLADALNRSRLELDKIQSKFHPDILHLLLELCDHPVTKTSLDDVKALKKDDEELVKPLRWEDIAREDSWDRDDPSIWDTIQYNDDSDDDVATITNYSISSNDISSDADNEILEAKRTDFLVEPDGSGQHLRIKEAQQWRRTQPAPDSAGRVRKVPVSEFSMVREVLFMLQGLPTTLFRLDYSPDPAFQLENIAWETHKNLSHIFSESGSKLAILRSFVQQKHTAHHLQVLSDSIMKRLRDFDILLSGIEQRLIAPTQNITVSLLAIHHELRNPLQGLEILGEILKELRHVPNMGAFRYIEMLFHEINTAQTINRTAVAEFLIGVFLECFQLYLRLIRMWMEEGRLMPGDQVFFISESPVQMPLSHLWKEQFKLRQTRDGKLYAPSFVNAPAKQIFTAGKSIVILKNLGRYESFNAHSSEEPPLTLEEIAPNGLQLASFADLFMHWFDKWINTKLGQTSNTLKSVLLGPCGLRAALLAMESIYFMSNATVSDAFCLAFFQKIDSLSPGWNDHYMLTSIAQEAFASTTHANRIKVSSGSRAQHLSVRTVRDSITKGLADVKITYRLTWAIQLVVSEQNIGGYQAIFTFLLQIRRAIELLTRTRLLSQQVQDKDAWIEYSAYYSIRTRLLWFCTSLRSYLTGFVLTPACKSMHDDMEQASDVDGMLQVQFRFMRRVLNECCLGPKLQPIYEAMIDILQLTITLEKARSHHAAREAQEQTEISRISLASTPQRRQIIRSSLTPGTATATTKKQRHPDSSDDEVIGNGISEAAADQEPENTTYLAQLRDISVKYEGNLRFITDGLRAVARATTDSASMRWDLLAEMLEMNTKTDRVFS</sequence>
<comment type="similarity">
    <text evidence="1 5">Belongs to the TUBGCP family.</text>
</comment>
<dbReference type="CDD" id="cd22572">
    <property type="entry name" value="GCP5_NTD"/>
    <property type="match status" value="1"/>
</dbReference>
<evidence type="ECO:0000313" key="10">
    <source>
        <dbReference type="EMBL" id="KKF94192.1"/>
    </source>
</evidence>
<dbReference type="InterPro" id="IPR059169">
    <property type="entry name" value="GCP5_N_ext"/>
</dbReference>
<evidence type="ECO:0000259" key="8">
    <source>
        <dbReference type="Pfam" id="PF14609"/>
    </source>
</evidence>